<accession>A0ABR2EED7</accession>
<dbReference type="Proteomes" id="UP001472677">
    <property type="component" value="Unassembled WGS sequence"/>
</dbReference>
<proteinExistence type="predicted"/>
<protein>
    <submittedName>
        <fullName evidence="2">Uncharacterized protein</fullName>
    </submittedName>
</protein>
<evidence type="ECO:0000256" key="1">
    <source>
        <dbReference type="SAM" id="MobiDB-lite"/>
    </source>
</evidence>
<evidence type="ECO:0000313" key="3">
    <source>
        <dbReference type="Proteomes" id="UP001472677"/>
    </source>
</evidence>
<organism evidence="2 3">
    <name type="scientific">Hibiscus sabdariffa</name>
    <name type="common">roselle</name>
    <dbReference type="NCBI Taxonomy" id="183260"/>
    <lineage>
        <taxon>Eukaryota</taxon>
        <taxon>Viridiplantae</taxon>
        <taxon>Streptophyta</taxon>
        <taxon>Embryophyta</taxon>
        <taxon>Tracheophyta</taxon>
        <taxon>Spermatophyta</taxon>
        <taxon>Magnoliopsida</taxon>
        <taxon>eudicotyledons</taxon>
        <taxon>Gunneridae</taxon>
        <taxon>Pentapetalae</taxon>
        <taxon>rosids</taxon>
        <taxon>malvids</taxon>
        <taxon>Malvales</taxon>
        <taxon>Malvaceae</taxon>
        <taxon>Malvoideae</taxon>
        <taxon>Hibiscus</taxon>
    </lineage>
</organism>
<comment type="caution">
    <text evidence="2">The sequence shown here is derived from an EMBL/GenBank/DDBJ whole genome shotgun (WGS) entry which is preliminary data.</text>
</comment>
<gene>
    <name evidence="2" type="ORF">V6N12_042301</name>
</gene>
<reference evidence="2 3" key="1">
    <citation type="journal article" date="2024" name="G3 (Bethesda)">
        <title>Genome assembly of Hibiscus sabdariffa L. provides insights into metabolisms of medicinal natural products.</title>
        <authorList>
            <person name="Kim T."/>
        </authorList>
    </citation>
    <scope>NUCLEOTIDE SEQUENCE [LARGE SCALE GENOMIC DNA]</scope>
    <source>
        <strain evidence="2">TK-2024</strain>
        <tissue evidence="2">Old leaves</tissue>
    </source>
</reference>
<dbReference type="EMBL" id="JBBPBM010000015">
    <property type="protein sequence ID" value="KAK8559012.1"/>
    <property type="molecule type" value="Genomic_DNA"/>
</dbReference>
<sequence>MTKKSTVPNGIGNKATLPPTATKSPHPQVKLVLAVAPGAVAPGAKKGGYSLLIIRQPLIHKLRVGLIVFISRLMENPFRSA</sequence>
<evidence type="ECO:0000313" key="2">
    <source>
        <dbReference type="EMBL" id="KAK8559012.1"/>
    </source>
</evidence>
<feature type="region of interest" description="Disordered" evidence="1">
    <location>
        <begin position="1"/>
        <end position="25"/>
    </location>
</feature>
<name>A0ABR2EED7_9ROSI</name>
<keyword evidence="3" id="KW-1185">Reference proteome</keyword>